<name>A0AAU9X7S9_9CNID</name>
<protein>
    <submittedName>
        <fullName evidence="2">Uncharacterized protein</fullName>
    </submittedName>
</protein>
<feature type="region of interest" description="Disordered" evidence="1">
    <location>
        <begin position="1"/>
        <end position="35"/>
    </location>
</feature>
<organism evidence="2 3">
    <name type="scientific">Pocillopora meandrina</name>
    <dbReference type="NCBI Taxonomy" id="46732"/>
    <lineage>
        <taxon>Eukaryota</taxon>
        <taxon>Metazoa</taxon>
        <taxon>Cnidaria</taxon>
        <taxon>Anthozoa</taxon>
        <taxon>Hexacorallia</taxon>
        <taxon>Scleractinia</taxon>
        <taxon>Astrocoeniina</taxon>
        <taxon>Pocilloporidae</taxon>
        <taxon>Pocillopora</taxon>
    </lineage>
</organism>
<comment type="caution">
    <text evidence="2">The sequence shown here is derived from an EMBL/GenBank/DDBJ whole genome shotgun (WGS) entry which is preliminary data.</text>
</comment>
<gene>
    <name evidence="2" type="ORF">PMEA_00018882</name>
</gene>
<reference evidence="2 3" key="1">
    <citation type="submission" date="2022-05" db="EMBL/GenBank/DDBJ databases">
        <authorList>
            <consortium name="Genoscope - CEA"/>
            <person name="William W."/>
        </authorList>
    </citation>
    <scope>NUCLEOTIDE SEQUENCE [LARGE SCALE GENOMIC DNA]</scope>
</reference>
<dbReference type="AlphaFoldDB" id="A0AAU9X7S9"/>
<dbReference type="EMBL" id="CALNXJ010000033">
    <property type="protein sequence ID" value="CAH3139592.1"/>
    <property type="molecule type" value="Genomic_DNA"/>
</dbReference>
<evidence type="ECO:0000313" key="3">
    <source>
        <dbReference type="Proteomes" id="UP001159428"/>
    </source>
</evidence>
<evidence type="ECO:0000256" key="1">
    <source>
        <dbReference type="SAM" id="MobiDB-lite"/>
    </source>
</evidence>
<accession>A0AAU9X7S9</accession>
<dbReference type="Proteomes" id="UP001159428">
    <property type="component" value="Unassembled WGS sequence"/>
</dbReference>
<sequence>MDVHPHPGPEEVDNDHGKRKQSSNSSDSACQPAIGSVRIHCSHNRDRLLSLRRSAGRPAPHVFDTLKSLGILKYRGPGLRRLGKITKNISASQHSDRCRPIEVVKTRRFARPYRFQDPAKNRYLTAIPREPTKSSTDCSGLPFPSVCSSIFAVSQKLRTKCVRRLDLRLTCDLKILMFVSYRKHTSNRHNRMRL</sequence>
<keyword evidence="3" id="KW-1185">Reference proteome</keyword>
<proteinExistence type="predicted"/>
<evidence type="ECO:0000313" key="2">
    <source>
        <dbReference type="EMBL" id="CAH3139592.1"/>
    </source>
</evidence>